<dbReference type="KEGG" id="ccin:107265271"/>
<name>A0AAJ7BNH7_CEPCN</name>
<protein>
    <submittedName>
        <fullName evidence="3">Cytochrome c oxidase subunit NDUFA4</fullName>
    </submittedName>
</protein>
<feature type="transmembrane region" description="Helical" evidence="1">
    <location>
        <begin position="16"/>
        <end position="38"/>
    </location>
</feature>
<keyword evidence="1" id="KW-0812">Transmembrane</keyword>
<keyword evidence="2" id="KW-1185">Reference proteome</keyword>
<keyword evidence="1" id="KW-1133">Transmembrane helix</keyword>
<dbReference type="AlphaFoldDB" id="A0AAJ7BNH7"/>
<keyword evidence="1" id="KW-0472">Membrane</keyword>
<evidence type="ECO:0000313" key="3">
    <source>
        <dbReference type="RefSeq" id="XP_015590043.1"/>
    </source>
</evidence>
<gene>
    <name evidence="3" type="primary">LOC107265271</name>
</gene>
<evidence type="ECO:0000256" key="1">
    <source>
        <dbReference type="SAM" id="Phobius"/>
    </source>
</evidence>
<dbReference type="InterPro" id="IPR010530">
    <property type="entry name" value="B12D"/>
</dbReference>
<dbReference type="RefSeq" id="XP_015590043.1">
    <property type="nucleotide sequence ID" value="XM_015734557.2"/>
</dbReference>
<dbReference type="Proteomes" id="UP000694920">
    <property type="component" value="Unplaced"/>
</dbReference>
<dbReference type="PANTHER" id="PTHR14256:SF1">
    <property type="entry name" value="GEO09626P1"/>
    <property type="match status" value="1"/>
</dbReference>
<dbReference type="PANTHER" id="PTHR14256">
    <property type="entry name" value="NADH-UBIQUINONE OXIDOREDUCTASE MLRQ SUBUNIT"/>
    <property type="match status" value="1"/>
</dbReference>
<dbReference type="CTD" id="317928"/>
<reference evidence="3" key="1">
    <citation type="submission" date="2025-08" db="UniProtKB">
        <authorList>
            <consortium name="RefSeq"/>
        </authorList>
    </citation>
    <scope>IDENTIFICATION</scope>
</reference>
<dbReference type="GeneID" id="107265271"/>
<accession>A0AAJ7BNH7</accession>
<proteinExistence type="predicted"/>
<sequence>MQGLSLSSLKKHPSLIPLYACLIAGVGAACAYTIRLAVKNPDVTWNSKKNPVPQEAYKDKQYKFISPVRDYSKVKCPAPEY</sequence>
<evidence type="ECO:0000313" key="2">
    <source>
        <dbReference type="Proteomes" id="UP000694920"/>
    </source>
</evidence>
<organism evidence="2 3">
    <name type="scientific">Cephus cinctus</name>
    <name type="common">Wheat stem sawfly</name>
    <dbReference type="NCBI Taxonomy" id="211228"/>
    <lineage>
        <taxon>Eukaryota</taxon>
        <taxon>Metazoa</taxon>
        <taxon>Ecdysozoa</taxon>
        <taxon>Arthropoda</taxon>
        <taxon>Hexapoda</taxon>
        <taxon>Insecta</taxon>
        <taxon>Pterygota</taxon>
        <taxon>Neoptera</taxon>
        <taxon>Endopterygota</taxon>
        <taxon>Hymenoptera</taxon>
        <taxon>Cephoidea</taxon>
        <taxon>Cephidae</taxon>
        <taxon>Cephus</taxon>
    </lineage>
</organism>
<dbReference type="Pfam" id="PF06522">
    <property type="entry name" value="B12D"/>
    <property type="match status" value="1"/>
</dbReference>